<accession>A0A9P6JFU9</accession>
<dbReference type="Proteomes" id="UP000749646">
    <property type="component" value="Unassembled WGS sequence"/>
</dbReference>
<proteinExistence type="predicted"/>
<sequence length="224" mass="25322">MHQGYLVELKTLEERKESLQQGIQGLEEQRDSLLNEIQSLRGGRNAELSVINNNNNNNNNNDMMIQEMELKQTAIPPPSSSNNNVFQSLANKIKRQRRLSTWMRSDTEECERSLRSTRSMQTISDENVKNYQDGKETTAPKDKWKKGKKNFSVFGRPFVGGTGPSGLDVPNGEAGRRSNNQTAQSFTLECDTRSLKERPPGFTKHHSVSPLQYESCDDAALESE</sequence>
<feature type="compositionally biased region" description="Acidic residues" evidence="2">
    <location>
        <begin position="215"/>
        <end position="224"/>
    </location>
</feature>
<feature type="region of interest" description="Disordered" evidence="2">
    <location>
        <begin position="155"/>
        <end position="224"/>
    </location>
</feature>
<evidence type="ECO:0000256" key="2">
    <source>
        <dbReference type="SAM" id="MobiDB-lite"/>
    </source>
</evidence>
<reference evidence="3" key="1">
    <citation type="journal article" date="2020" name="Fungal Divers.">
        <title>Resolving the Mortierellaceae phylogeny through synthesis of multi-gene phylogenetics and phylogenomics.</title>
        <authorList>
            <person name="Vandepol N."/>
            <person name="Liber J."/>
            <person name="Desiro A."/>
            <person name="Na H."/>
            <person name="Kennedy M."/>
            <person name="Barry K."/>
            <person name="Grigoriev I.V."/>
            <person name="Miller A.N."/>
            <person name="O'Donnell K."/>
            <person name="Stajich J.E."/>
            <person name="Bonito G."/>
        </authorList>
    </citation>
    <scope>NUCLEOTIDE SEQUENCE</scope>
    <source>
        <strain evidence="3">MES-2147</strain>
    </source>
</reference>
<keyword evidence="4" id="KW-1185">Reference proteome</keyword>
<evidence type="ECO:0000313" key="4">
    <source>
        <dbReference type="Proteomes" id="UP000749646"/>
    </source>
</evidence>
<feature type="compositionally biased region" description="Basic and acidic residues" evidence="2">
    <location>
        <begin position="190"/>
        <end position="199"/>
    </location>
</feature>
<evidence type="ECO:0000256" key="1">
    <source>
        <dbReference type="SAM" id="Coils"/>
    </source>
</evidence>
<organism evidence="3 4">
    <name type="scientific">Modicella reniformis</name>
    <dbReference type="NCBI Taxonomy" id="1440133"/>
    <lineage>
        <taxon>Eukaryota</taxon>
        <taxon>Fungi</taxon>
        <taxon>Fungi incertae sedis</taxon>
        <taxon>Mucoromycota</taxon>
        <taxon>Mortierellomycotina</taxon>
        <taxon>Mortierellomycetes</taxon>
        <taxon>Mortierellales</taxon>
        <taxon>Mortierellaceae</taxon>
        <taxon>Modicella</taxon>
    </lineage>
</organism>
<feature type="compositionally biased region" description="Polar residues" evidence="2">
    <location>
        <begin position="177"/>
        <end position="187"/>
    </location>
</feature>
<name>A0A9P6JFU9_9FUNG</name>
<gene>
    <name evidence="3" type="ORF">BGZ65_010502</name>
</gene>
<feature type="coiled-coil region" evidence="1">
    <location>
        <begin position="9"/>
        <end position="43"/>
    </location>
</feature>
<dbReference type="EMBL" id="JAAAHW010004826">
    <property type="protein sequence ID" value="KAF9971311.1"/>
    <property type="molecule type" value="Genomic_DNA"/>
</dbReference>
<feature type="non-terminal residue" evidence="3">
    <location>
        <position position="224"/>
    </location>
</feature>
<dbReference type="AlphaFoldDB" id="A0A9P6JFU9"/>
<comment type="caution">
    <text evidence="3">The sequence shown here is derived from an EMBL/GenBank/DDBJ whole genome shotgun (WGS) entry which is preliminary data.</text>
</comment>
<protein>
    <submittedName>
        <fullName evidence="3">Uncharacterized protein</fullName>
    </submittedName>
</protein>
<keyword evidence="1" id="KW-0175">Coiled coil</keyword>
<evidence type="ECO:0000313" key="3">
    <source>
        <dbReference type="EMBL" id="KAF9971311.1"/>
    </source>
</evidence>